<dbReference type="Proteomes" id="UP000007129">
    <property type="component" value="Unassembled WGS sequence"/>
</dbReference>
<feature type="compositionally biased region" description="Low complexity" evidence="1">
    <location>
        <begin position="1"/>
        <end position="19"/>
    </location>
</feature>
<name>K2RXP5_MACPH</name>
<dbReference type="EMBL" id="AHHD01000747">
    <property type="protein sequence ID" value="EKG09205.1"/>
    <property type="molecule type" value="Genomic_DNA"/>
</dbReference>
<evidence type="ECO:0000256" key="1">
    <source>
        <dbReference type="SAM" id="MobiDB-lite"/>
    </source>
</evidence>
<evidence type="ECO:0000313" key="3">
    <source>
        <dbReference type="Proteomes" id="UP000007129"/>
    </source>
</evidence>
<evidence type="ECO:0000313" key="2">
    <source>
        <dbReference type="EMBL" id="EKG09205.1"/>
    </source>
</evidence>
<comment type="caution">
    <text evidence="2">The sequence shown here is derived from an EMBL/GenBank/DDBJ whole genome shotgun (WGS) entry which is preliminary data.</text>
</comment>
<proteinExistence type="predicted"/>
<organism evidence="2 3">
    <name type="scientific">Macrophomina phaseolina (strain MS6)</name>
    <name type="common">Charcoal rot fungus</name>
    <dbReference type="NCBI Taxonomy" id="1126212"/>
    <lineage>
        <taxon>Eukaryota</taxon>
        <taxon>Fungi</taxon>
        <taxon>Dikarya</taxon>
        <taxon>Ascomycota</taxon>
        <taxon>Pezizomycotina</taxon>
        <taxon>Dothideomycetes</taxon>
        <taxon>Dothideomycetes incertae sedis</taxon>
        <taxon>Botryosphaeriales</taxon>
        <taxon>Botryosphaeriaceae</taxon>
        <taxon>Macrophomina</taxon>
    </lineage>
</organism>
<sequence>MEGTSSSQSQAGSTSQAQGDPMSIASVLNPSSASSSSAQPPAGSSSSQNPPSTNPPYDPSTSFPESLGDTAAWLEYKRSQHIADHPGRRTRYPSLRSIGITDDDTKCVNLRTRQILVDFILRNPESEAFRQLTDTAGGYGLNYSSIHQNN</sequence>
<protein>
    <submittedName>
        <fullName evidence="2">Uncharacterized protein</fullName>
    </submittedName>
</protein>
<dbReference type="AlphaFoldDB" id="K2RXP5"/>
<dbReference type="HOGENOM" id="CLU_1740900_0_0_1"/>
<gene>
    <name evidence="2" type="ORF">MPH_13793</name>
</gene>
<dbReference type="VEuPathDB" id="FungiDB:MPH_13793"/>
<accession>K2RXP5</accession>
<feature type="region of interest" description="Disordered" evidence="1">
    <location>
        <begin position="1"/>
        <end position="68"/>
    </location>
</feature>
<dbReference type="InParanoid" id="K2RXP5"/>
<feature type="compositionally biased region" description="Low complexity" evidence="1">
    <location>
        <begin position="29"/>
        <end position="51"/>
    </location>
</feature>
<reference evidence="2 3" key="1">
    <citation type="journal article" date="2012" name="BMC Genomics">
        <title>Tools to kill: Genome of one of the most destructive plant pathogenic fungi Macrophomina phaseolina.</title>
        <authorList>
            <person name="Islam M.S."/>
            <person name="Haque M.S."/>
            <person name="Islam M.M."/>
            <person name="Emdad E.M."/>
            <person name="Halim A."/>
            <person name="Hossen Q.M.M."/>
            <person name="Hossain M.Z."/>
            <person name="Ahmed B."/>
            <person name="Rahim S."/>
            <person name="Rahman M.S."/>
            <person name="Alam M.M."/>
            <person name="Hou S."/>
            <person name="Wan X."/>
            <person name="Saito J.A."/>
            <person name="Alam M."/>
        </authorList>
    </citation>
    <scope>NUCLEOTIDE SEQUENCE [LARGE SCALE GENOMIC DNA]</scope>
    <source>
        <strain evidence="2 3">MS6</strain>
    </source>
</reference>